<dbReference type="EMBL" id="JAPJDO010000012">
    <property type="protein sequence ID" value="MCX2938152.1"/>
    <property type="molecule type" value="Genomic_DNA"/>
</dbReference>
<keyword evidence="3" id="KW-1185">Reference proteome</keyword>
<dbReference type="Gene3D" id="3.10.450.50">
    <property type="match status" value="1"/>
</dbReference>
<dbReference type="InterPro" id="IPR032710">
    <property type="entry name" value="NTF2-like_dom_sf"/>
</dbReference>
<evidence type="ECO:0000313" key="3">
    <source>
        <dbReference type="Proteomes" id="UP001300745"/>
    </source>
</evidence>
<sequence>MGISRGAKDVGLAFFAALRERRFGDAIDLLDDEGTHWGGSFPYREHPMAGFKAKLRMVEQGIHDTPMDFVVVDCISAGDQVVLELRNEGTLADNRPYEMVYCFILRVQDGRIITMREYADTAYNRDMRPYLYSEESPVYRELKEQGLTASTFDGLR</sequence>
<organism evidence="2 3">
    <name type="scientific">Mycobacterium pinniadriaticum</name>
    <dbReference type="NCBI Taxonomy" id="2994102"/>
    <lineage>
        <taxon>Bacteria</taxon>
        <taxon>Bacillati</taxon>
        <taxon>Actinomycetota</taxon>
        <taxon>Actinomycetes</taxon>
        <taxon>Mycobacteriales</taxon>
        <taxon>Mycobacteriaceae</taxon>
        <taxon>Mycobacterium</taxon>
    </lineage>
</organism>
<dbReference type="Proteomes" id="UP001300745">
    <property type="component" value="Unassembled WGS sequence"/>
</dbReference>
<name>A0ABT3SH01_9MYCO</name>
<evidence type="ECO:0000259" key="1">
    <source>
        <dbReference type="Pfam" id="PF12680"/>
    </source>
</evidence>
<proteinExistence type="predicted"/>
<evidence type="ECO:0000313" key="2">
    <source>
        <dbReference type="EMBL" id="MCX2938152.1"/>
    </source>
</evidence>
<dbReference type="InterPro" id="IPR037401">
    <property type="entry name" value="SnoaL-like"/>
</dbReference>
<reference evidence="2 3" key="1">
    <citation type="submission" date="2022-11" db="EMBL/GenBank/DDBJ databases">
        <title>Mycobacterium sp. nov.</title>
        <authorList>
            <person name="Papic B."/>
            <person name="Spicic S."/>
            <person name="Duvnjak S."/>
        </authorList>
    </citation>
    <scope>NUCLEOTIDE SEQUENCE [LARGE SCALE GENOMIC DNA]</scope>
    <source>
        <strain evidence="2 3">CVI_P4</strain>
    </source>
</reference>
<gene>
    <name evidence="2" type="ORF">ORI27_15700</name>
</gene>
<protein>
    <submittedName>
        <fullName evidence="2">Nuclear transport factor 2 family protein</fullName>
    </submittedName>
</protein>
<comment type="caution">
    <text evidence="2">The sequence shown here is derived from an EMBL/GenBank/DDBJ whole genome shotgun (WGS) entry which is preliminary data.</text>
</comment>
<dbReference type="Pfam" id="PF12680">
    <property type="entry name" value="SnoaL_2"/>
    <property type="match status" value="1"/>
</dbReference>
<dbReference type="SUPFAM" id="SSF54427">
    <property type="entry name" value="NTF2-like"/>
    <property type="match status" value="1"/>
</dbReference>
<feature type="domain" description="SnoaL-like" evidence="1">
    <location>
        <begin position="13"/>
        <end position="113"/>
    </location>
</feature>
<accession>A0ABT3SH01</accession>
<dbReference type="RefSeq" id="WP_265997921.1">
    <property type="nucleotide sequence ID" value="NZ_JAPJDN010000012.1"/>
</dbReference>